<sequence>MAPFSRNPSHNPQPLRPSLDASNPPGVTKNKKLHTAEMLTPNSTRTALLLVDIQQGLTHPTHWGPERSSPDFESNVKSVLSAARSYNQKRPETPILIIHVHNHSTRLTSPLHPSYVFPDSGVAGVAPMEVAAPLPNEPVLLKSVNSAFIGTNLEDRLRAFNTEQLVILGLSTDECVSTTVRMAANLKVLADDVLCTPHEGRIVLLSDATAAWAKGGFDATTVHEVHLASLNHEFATVETTGHVVRSIMECV</sequence>
<dbReference type="InterPro" id="IPR000868">
    <property type="entry name" value="Isochorismatase-like_dom"/>
</dbReference>
<comment type="similarity">
    <text evidence="1">Belongs to the isochorismatase family.</text>
</comment>
<feature type="region of interest" description="Disordered" evidence="3">
    <location>
        <begin position="1"/>
        <end position="29"/>
    </location>
</feature>
<gene>
    <name evidence="5" type="ORF">VFPPC_16836</name>
</gene>
<dbReference type="PANTHER" id="PTHR43540">
    <property type="entry name" value="PEROXYUREIDOACRYLATE/UREIDOACRYLATE AMIDOHYDROLASE-RELATED"/>
    <property type="match status" value="1"/>
</dbReference>
<feature type="compositionally biased region" description="Polar residues" evidence="3">
    <location>
        <begin position="1"/>
        <end position="12"/>
    </location>
</feature>
<dbReference type="RefSeq" id="XP_018137560.1">
    <property type="nucleotide sequence ID" value="XM_018294589.1"/>
</dbReference>
<keyword evidence="2 5" id="KW-0378">Hydrolase</keyword>
<evidence type="ECO:0000313" key="5">
    <source>
        <dbReference type="EMBL" id="OAQ59567.1"/>
    </source>
</evidence>
<evidence type="ECO:0000259" key="4">
    <source>
        <dbReference type="Pfam" id="PF00857"/>
    </source>
</evidence>
<dbReference type="GO" id="GO:0016787">
    <property type="term" value="F:hydrolase activity"/>
    <property type="evidence" value="ECO:0007669"/>
    <property type="project" value="UniProtKB-KW"/>
</dbReference>
<dbReference type="InterPro" id="IPR036380">
    <property type="entry name" value="Isochorismatase-like_sf"/>
</dbReference>
<dbReference type="KEGG" id="pchm:VFPPC_16836"/>
<keyword evidence="6" id="KW-1185">Reference proteome</keyword>
<dbReference type="AlphaFoldDB" id="A0A179F2A3"/>
<dbReference type="SUPFAM" id="SSF52499">
    <property type="entry name" value="Isochorismatase-like hydrolases"/>
    <property type="match status" value="1"/>
</dbReference>
<evidence type="ECO:0000256" key="1">
    <source>
        <dbReference type="ARBA" id="ARBA00006336"/>
    </source>
</evidence>
<protein>
    <submittedName>
        <fullName evidence="5">Isochorismatase family hydrolase</fullName>
    </submittedName>
</protein>
<dbReference type="Pfam" id="PF00857">
    <property type="entry name" value="Isochorismatase"/>
    <property type="match status" value="1"/>
</dbReference>
<feature type="domain" description="Isochorismatase-like" evidence="4">
    <location>
        <begin position="46"/>
        <end position="240"/>
    </location>
</feature>
<dbReference type="Gene3D" id="3.40.50.850">
    <property type="entry name" value="Isochorismatase-like"/>
    <property type="match status" value="1"/>
</dbReference>
<name>A0A179F2A3_METCM</name>
<accession>A0A179F2A3</accession>
<proteinExistence type="inferred from homology"/>
<dbReference type="EMBL" id="LSBJ02000002">
    <property type="protein sequence ID" value="OAQ59567.1"/>
    <property type="molecule type" value="Genomic_DNA"/>
</dbReference>
<comment type="caution">
    <text evidence="5">The sequence shown here is derived from an EMBL/GenBank/DDBJ whole genome shotgun (WGS) entry which is preliminary data.</text>
</comment>
<evidence type="ECO:0000313" key="6">
    <source>
        <dbReference type="Proteomes" id="UP000078397"/>
    </source>
</evidence>
<dbReference type="InterPro" id="IPR050272">
    <property type="entry name" value="Isochorismatase-like_hydrls"/>
</dbReference>
<dbReference type="OrthoDB" id="245563at2759"/>
<evidence type="ECO:0000256" key="2">
    <source>
        <dbReference type="ARBA" id="ARBA00022801"/>
    </source>
</evidence>
<dbReference type="PANTHER" id="PTHR43540:SF1">
    <property type="entry name" value="ISOCHORISMATASE HYDROLASE"/>
    <property type="match status" value="1"/>
</dbReference>
<dbReference type="GeneID" id="28858583"/>
<dbReference type="Proteomes" id="UP000078397">
    <property type="component" value="Unassembled WGS sequence"/>
</dbReference>
<dbReference type="STRING" id="1380566.A0A179F2A3"/>
<evidence type="ECO:0000256" key="3">
    <source>
        <dbReference type="SAM" id="MobiDB-lite"/>
    </source>
</evidence>
<organism evidence="5 6">
    <name type="scientific">Pochonia chlamydosporia 170</name>
    <dbReference type="NCBI Taxonomy" id="1380566"/>
    <lineage>
        <taxon>Eukaryota</taxon>
        <taxon>Fungi</taxon>
        <taxon>Dikarya</taxon>
        <taxon>Ascomycota</taxon>
        <taxon>Pezizomycotina</taxon>
        <taxon>Sordariomycetes</taxon>
        <taxon>Hypocreomycetidae</taxon>
        <taxon>Hypocreales</taxon>
        <taxon>Clavicipitaceae</taxon>
        <taxon>Pochonia</taxon>
    </lineage>
</organism>
<reference evidence="5 6" key="1">
    <citation type="journal article" date="2016" name="PLoS Pathog.">
        <title>Biosynthesis of antibiotic leucinostatins in bio-control fungus Purpureocillium lilacinum and their inhibition on phytophthora revealed by genome mining.</title>
        <authorList>
            <person name="Wang G."/>
            <person name="Liu Z."/>
            <person name="Lin R."/>
            <person name="Li E."/>
            <person name="Mao Z."/>
            <person name="Ling J."/>
            <person name="Yang Y."/>
            <person name="Yin W.B."/>
            <person name="Xie B."/>
        </authorList>
    </citation>
    <scope>NUCLEOTIDE SEQUENCE [LARGE SCALE GENOMIC DNA]</scope>
    <source>
        <strain evidence="5">170</strain>
    </source>
</reference>